<proteinExistence type="predicted"/>
<sequence>MKKFFFGFLATILFTSSFFSQIKLPNNGEKFEFNAEQSPIPSSFDLTNADEIPYNFAYSSLGKKVLNFDLTKKRDELIFSFNEEKNAIFNFYNDGELIGSVPGSDLPTYQTNGGPLIIIAVIAACCVKVKYKRTTTSGKPPVTTTTWEVGFDCNCLSISLRNGDVPKAKALINGKELEFDSFTISNNSILSEKDYSLTLAH</sequence>
<gene>
    <name evidence="1" type="ORF">NCTC12078_02361</name>
</gene>
<dbReference type="Proteomes" id="UP000290013">
    <property type="component" value="Chromosome"/>
</dbReference>
<dbReference type="AlphaFoldDB" id="A0A4U8WN32"/>
<evidence type="ECO:0000313" key="2">
    <source>
        <dbReference type="Proteomes" id="UP000290013"/>
    </source>
</evidence>
<evidence type="ECO:0000313" key="1">
    <source>
        <dbReference type="EMBL" id="VFB04338.1"/>
    </source>
</evidence>
<dbReference type="EMBL" id="LR215974">
    <property type="protein sequence ID" value="VFB04338.1"/>
    <property type="molecule type" value="Genomic_DNA"/>
</dbReference>
<protein>
    <submittedName>
        <fullName evidence="1">Uncharacterized protein</fullName>
    </submittedName>
</protein>
<organism evidence="1 2">
    <name type="scientific">Chryseobacterium taihuense</name>
    <dbReference type="NCBI Taxonomy" id="1141221"/>
    <lineage>
        <taxon>Bacteria</taxon>
        <taxon>Pseudomonadati</taxon>
        <taxon>Bacteroidota</taxon>
        <taxon>Flavobacteriia</taxon>
        <taxon>Flavobacteriales</taxon>
        <taxon>Weeksellaceae</taxon>
        <taxon>Chryseobacterium group</taxon>
        <taxon>Chryseobacterium</taxon>
    </lineage>
</organism>
<reference evidence="1 2" key="1">
    <citation type="submission" date="2019-02" db="EMBL/GenBank/DDBJ databases">
        <authorList>
            <consortium name="Pathogen Informatics"/>
        </authorList>
    </citation>
    <scope>NUCLEOTIDE SEQUENCE [LARGE SCALE GENOMIC DNA]</scope>
    <source>
        <strain evidence="1 2">3012STDY6944375</strain>
    </source>
</reference>
<dbReference type="KEGG" id="ctai:NCTC12078_02361"/>
<dbReference type="RefSeq" id="WP_130914606.1">
    <property type="nucleotide sequence ID" value="NZ_LR215974.1"/>
</dbReference>
<name>A0A4U8WN32_9FLAO</name>
<accession>A0A4U8WN32</accession>